<feature type="compositionally biased region" description="Basic and acidic residues" evidence="12">
    <location>
        <begin position="139"/>
        <end position="149"/>
    </location>
</feature>
<dbReference type="GO" id="GO:0016787">
    <property type="term" value="F:hydrolase activity"/>
    <property type="evidence" value="ECO:0007669"/>
    <property type="project" value="UniProtKB-KW"/>
</dbReference>
<dbReference type="Pfam" id="PF00493">
    <property type="entry name" value="MCM"/>
    <property type="match status" value="1"/>
</dbReference>
<dbReference type="EMBL" id="HBUF01399792">
    <property type="protein sequence ID" value="CAG6736551.1"/>
    <property type="molecule type" value="Transcribed_RNA"/>
</dbReference>
<dbReference type="GO" id="GO:0042555">
    <property type="term" value="C:MCM complex"/>
    <property type="evidence" value="ECO:0007669"/>
    <property type="project" value="UniProtKB-UniRule"/>
</dbReference>
<evidence type="ECO:0000256" key="2">
    <source>
        <dbReference type="ARBA" id="ARBA00008010"/>
    </source>
</evidence>
<evidence type="ECO:0000256" key="3">
    <source>
        <dbReference type="ARBA" id="ARBA00022705"/>
    </source>
</evidence>
<dbReference type="EMBL" id="HBUF01561594">
    <property type="protein sequence ID" value="CAG6762650.1"/>
    <property type="molecule type" value="Transcribed_RNA"/>
</dbReference>
<dbReference type="GO" id="GO:0005524">
    <property type="term" value="F:ATP binding"/>
    <property type="evidence" value="ECO:0007669"/>
    <property type="project" value="UniProtKB-UniRule"/>
</dbReference>
<dbReference type="InterPro" id="IPR027925">
    <property type="entry name" value="MCM_N"/>
</dbReference>
<dbReference type="PANTHER" id="PTHR11630:SF66">
    <property type="entry name" value="DNA REPLICATION LICENSING FACTOR MCM4"/>
    <property type="match status" value="1"/>
</dbReference>
<dbReference type="InterPro" id="IPR031327">
    <property type="entry name" value="MCM"/>
</dbReference>
<keyword evidence="8 10" id="KW-0238">DNA-binding</keyword>
<dbReference type="InterPro" id="IPR041562">
    <property type="entry name" value="MCM_lid"/>
</dbReference>
<protein>
    <recommendedName>
        <fullName evidence="11">DNA replication licensing factor MCM4</fullName>
        <ecNumber evidence="11">3.6.4.12</ecNumber>
    </recommendedName>
</protein>
<evidence type="ECO:0000256" key="1">
    <source>
        <dbReference type="ARBA" id="ARBA00004123"/>
    </source>
</evidence>
<feature type="compositionally biased region" description="Polar residues" evidence="12">
    <location>
        <begin position="88"/>
        <end position="101"/>
    </location>
</feature>
<evidence type="ECO:0000256" key="10">
    <source>
        <dbReference type="RuleBase" id="RU004070"/>
    </source>
</evidence>
<dbReference type="GO" id="GO:0003697">
    <property type="term" value="F:single-stranded DNA binding"/>
    <property type="evidence" value="ECO:0007669"/>
    <property type="project" value="TreeGrafter"/>
</dbReference>
<dbReference type="InterPro" id="IPR012340">
    <property type="entry name" value="NA-bd_OB-fold"/>
</dbReference>
<proteinExistence type="inferred from homology"/>
<evidence type="ECO:0000259" key="13">
    <source>
        <dbReference type="PROSITE" id="PS50051"/>
    </source>
</evidence>
<comment type="subcellular location">
    <subcellularLocation>
        <location evidence="1">Nucleus</location>
    </subcellularLocation>
</comment>
<dbReference type="InterPro" id="IPR027417">
    <property type="entry name" value="P-loop_NTPase"/>
</dbReference>
<dbReference type="SMART" id="SM00350">
    <property type="entry name" value="MCM"/>
    <property type="match status" value="1"/>
</dbReference>
<evidence type="ECO:0000313" key="14">
    <source>
        <dbReference type="EMBL" id="CAG6609863.1"/>
    </source>
</evidence>
<organism evidence="14">
    <name type="scientific">Cacopsylla melanoneura</name>
    <dbReference type="NCBI Taxonomy" id="428564"/>
    <lineage>
        <taxon>Eukaryota</taxon>
        <taxon>Metazoa</taxon>
        <taxon>Ecdysozoa</taxon>
        <taxon>Arthropoda</taxon>
        <taxon>Hexapoda</taxon>
        <taxon>Insecta</taxon>
        <taxon>Pterygota</taxon>
        <taxon>Neoptera</taxon>
        <taxon>Paraneoptera</taxon>
        <taxon>Hemiptera</taxon>
        <taxon>Sternorrhyncha</taxon>
        <taxon>Psylloidea</taxon>
        <taxon>Psyllidae</taxon>
        <taxon>Psyllinae</taxon>
        <taxon>Cacopsylla</taxon>
    </lineage>
</organism>
<comment type="similarity">
    <text evidence="2 10">Belongs to the MCM family.</text>
</comment>
<dbReference type="GO" id="GO:0006271">
    <property type="term" value="P:DNA strand elongation involved in DNA replication"/>
    <property type="evidence" value="ECO:0007669"/>
    <property type="project" value="TreeGrafter"/>
</dbReference>
<name>A0A8D8PQP3_9HEMI</name>
<keyword evidence="7 10" id="KW-0067">ATP-binding</keyword>
<dbReference type="FunFam" id="3.30.1640.10:FF:000001">
    <property type="entry name" value="DNA helicase"/>
    <property type="match status" value="1"/>
</dbReference>
<keyword evidence="9 11" id="KW-0539">Nucleus</keyword>
<feature type="compositionally biased region" description="Polar residues" evidence="12">
    <location>
        <begin position="45"/>
        <end position="69"/>
    </location>
</feature>
<evidence type="ECO:0000256" key="9">
    <source>
        <dbReference type="ARBA" id="ARBA00023242"/>
    </source>
</evidence>
<dbReference type="InterPro" id="IPR001208">
    <property type="entry name" value="MCM_dom"/>
</dbReference>
<dbReference type="PRINTS" id="PR01660">
    <property type="entry name" value="MCMPROTEIN4"/>
</dbReference>
<keyword evidence="6 11" id="KW-0347">Helicase</keyword>
<comment type="function">
    <text evidence="11">Acts as component of the MCM2-7 complex (MCM complex) which is the replicative helicase essential for 'once per cell cycle' DNA replication initiation and elongation in eukaryotic cells. The active ATPase sites in the MCM2-7 ring are formed through the interaction surfaces of two neighboring subunits such that a critical structure of a conserved arginine finger motif is provided in trans relative to the ATP-binding site of the Walker A box of the adjacent subunit. The six ATPase active sites, however, are likely to contribute differentially to the complex helicase activity.</text>
</comment>
<keyword evidence="3 11" id="KW-0235">DNA replication</keyword>
<dbReference type="CDD" id="cd17755">
    <property type="entry name" value="MCM4"/>
    <property type="match status" value="1"/>
</dbReference>
<evidence type="ECO:0000256" key="5">
    <source>
        <dbReference type="ARBA" id="ARBA00022801"/>
    </source>
</evidence>
<dbReference type="FunFam" id="3.40.50.300:FF:000217">
    <property type="entry name" value="DNA helicase"/>
    <property type="match status" value="1"/>
</dbReference>
<reference evidence="14" key="1">
    <citation type="submission" date="2021-05" db="EMBL/GenBank/DDBJ databases">
        <authorList>
            <person name="Alioto T."/>
            <person name="Alioto T."/>
            <person name="Gomez Garrido J."/>
        </authorList>
    </citation>
    <scope>NUCLEOTIDE SEQUENCE</scope>
</reference>
<dbReference type="EMBL" id="HBUF01223582">
    <property type="protein sequence ID" value="CAG6670521.1"/>
    <property type="molecule type" value="Transcribed_RNA"/>
</dbReference>
<dbReference type="Pfam" id="PF17855">
    <property type="entry name" value="MCM_lid"/>
    <property type="match status" value="1"/>
</dbReference>
<feature type="compositionally biased region" description="Polar residues" evidence="12">
    <location>
        <begin position="115"/>
        <end position="124"/>
    </location>
</feature>
<evidence type="ECO:0000256" key="4">
    <source>
        <dbReference type="ARBA" id="ARBA00022741"/>
    </source>
</evidence>
<comment type="catalytic activity">
    <reaction evidence="11">
        <text>ATP + H2O = ADP + phosphate + H(+)</text>
        <dbReference type="Rhea" id="RHEA:13065"/>
        <dbReference type="ChEBI" id="CHEBI:15377"/>
        <dbReference type="ChEBI" id="CHEBI:15378"/>
        <dbReference type="ChEBI" id="CHEBI:30616"/>
        <dbReference type="ChEBI" id="CHEBI:43474"/>
        <dbReference type="ChEBI" id="CHEBI:456216"/>
        <dbReference type="EC" id="3.6.4.12"/>
    </reaction>
</comment>
<dbReference type="PROSITE" id="PS50051">
    <property type="entry name" value="MCM_2"/>
    <property type="match status" value="1"/>
</dbReference>
<feature type="compositionally biased region" description="Pro residues" evidence="12">
    <location>
        <begin position="1"/>
        <end position="12"/>
    </location>
</feature>
<dbReference type="PROSITE" id="PS00847">
    <property type="entry name" value="MCM_1"/>
    <property type="match status" value="1"/>
</dbReference>
<dbReference type="SUPFAM" id="SSF52540">
    <property type="entry name" value="P-loop containing nucleoside triphosphate hydrolases"/>
    <property type="match status" value="1"/>
</dbReference>
<feature type="region of interest" description="Disordered" evidence="12">
    <location>
        <begin position="1"/>
        <end position="178"/>
    </location>
</feature>
<dbReference type="InterPro" id="IPR018525">
    <property type="entry name" value="MCM_CS"/>
</dbReference>
<evidence type="ECO:0000256" key="6">
    <source>
        <dbReference type="ARBA" id="ARBA00022806"/>
    </source>
</evidence>
<evidence type="ECO:0000256" key="7">
    <source>
        <dbReference type="ARBA" id="ARBA00022840"/>
    </source>
</evidence>
<comment type="subunit">
    <text evidence="11">Component of the MCM2-7 complex.</text>
</comment>
<dbReference type="PANTHER" id="PTHR11630">
    <property type="entry name" value="DNA REPLICATION LICENSING FACTOR MCM FAMILY MEMBER"/>
    <property type="match status" value="1"/>
</dbReference>
<dbReference type="Gene3D" id="3.30.1640.10">
    <property type="entry name" value="mini-chromosome maintenance (MCM) complex, chain A, domain 1"/>
    <property type="match status" value="1"/>
</dbReference>
<evidence type="ECO:0000256" key="11">
    <source>
        <dbReference type="RuleBase" id="RU368062"/>
    </source>
</evidence>
<dbReference type="GO" id="GO:1902975">
    <property type="term" value="P:mitotic DNA replication initiation"/>
    <property type="evidence" value="ECO:0007669"/>
    <property type="project" value="TreeGrafter"/>
</dbReference>
<dbReference type="EMBL" id="HBUF01561595">
    <property type="protein sequence ID" value="CAG6762651.1"/>
    <property type="molecule type" value="Transcribed_RNA"/>
</dbReference>
<dbReference type="SUPFAM" id="SSF50249">
    <property type="entry name" value="Nucleic acid-binding proteins"/>
    <property type="match status" value="1"/>
</dbReference>
<dbReference type="EC" id="3.6.4.12" evidence="11"/>
<sequence length="897" mass="99952">MSDNSPPPPSTPSTPRTRSRSAQNTPVRTPSQPEDDGSTRETPRSRGTTPQVATRRTPSSQGTPTTLATPQRPATVPGGLEVIEESPGTPSSRRTAAQSPFTDRMSEIDLASPLNYGTPSSIGSLRTPRSGIQGTPIRLRPDIRTDRRIRQVSVGPAGSTGGQTPGRPDQSPHPGAEGSALVIWGTDVVVDRCKAKFKTFLETFVQTSMDEDERIEGLDESQPLYMQKIDEIFSLEEPVLNVNLSHLKEFDAQLCQQLVCYPQEVIPILDMGVNEYFFERHPAAVLEHQIQVRPFNAKKTRNLRHLNPEDIDQLITINGMVIRTSNIIPEMREAFFRCIVCNFSTTVEIDRGRIHEPTLCTNCSTNHCFSLVHNRSHFTDKQLVRLQETPDDMPAGQTPHSVVLFTYNDLVDSIQPGDRITVTGIYRAVPLQLNPRMRSVKSVYKTHIDVVHFRKIDTTRLYKHDEKEHKFPPERIELLKSLSQKPDIYERLTAAVCPSIYGHEDVKKGILLQMFGGTKKTFVSSGRDNFRAEINILLCGDPGTSKSQLLSYVYDVVPRSQYTSGKGSSAVGLTAYITKDPETRQMVLQTGALVLADSGVCCIDEFDKMSDATRSILHEVMEQQTLSIAKAGIICQLNARTSILAAANPCDSQWNTSKTIIDNIRLPHTLLSRFDLIFLMLDPQSEQFDARLARHLVSLYSNEASVEDSNTMDISLLRDYIAFAQEHLSPTLGEEASQRLIQTYVDMRKLGAGRGRISAYPRQLESLIRLSEAHAKMRYSDTVEVEDVEEAWRLHREALKQSATDPLSGKIDVSIITTGVSSAARQRQIELTAALKKLVIMLGPSVTVTQQKLMMDLKTTSQLMVSREMFEDALKQLQDDGVLQIPSKTTVVTASLN</sequence>
<dbReference type="PRINTS" id="PR01657">
    <property type="entry name" value="MCMFAMILY"/>
</dbReference>
<feature type="compositionally biased region" description="Polar residues" evidence="12">
    <location>
        <begin position="22"/>
        <end position="32"/>
    </location>
</feature>
<evidence type="ECO:0000256" key="12">
    <source>
        <dbReference type="SAM" id="MobiDB-lite"/>
    </source>
</evidence>
<keyword evidence="5 11" id="KW-0378">Hydrolase</keyword>
<dbReference type="Pfam" id="PF14551">
    <property type="entry name" value="MCM_N"/>
    <property type="match status" value="1"/>
</dbReference>
<feature type="domain" description="MCM C-terminal AAA(+) ATPase" evidence="13">
    <location>
        <begin position="488"/>
        <end position="696"/>
    </location>
</feature>
<evidence type="ECO:0000256" key="8">
    <source>
        <dbReference type="ARBA" id="ARBA00023125"/>
    </source>
</evidence>
<dbReference type="EMBL" id="HBUF01016403">
    <property type="protein sequence ID" value="CAG6609863.1"/>
    <property type="molecule type" value="Transcribed_RNA"/>
</dbReference>
<dbReference type="Gene3D" id="2.20.28.10">
    <property type="match status" value="1"/>
</dbReference>
<dbReference type="AlphaFoldDB" id="A0A8D8PQP3"/>
<dbReference type="InterPro" id="IPR033762">
    <property type="entry name" value="MCM_OB"/>
</dbReference>
<accession>A0A8D8PQP3</accession>
<dbReference type="GO" id="GO:0017116">
    <property type="term" value="F:single-stranded DNA helicase activity"/>
    <property type="evidence" value="ECO:0007669"/>
    <property type="project" value="TreeGrafter"/>
</dbReference>
<dbReference type="Gene3D" id="3.40.50.300">
    <property type="entry name" value="P-loop containing nucleotide triphosphate hydrolases"/>
    <property type="match status" value="1"/>
</dbReference>
<dbReference type="FunFam" id="2.20.28.10:FF:000003">
    <property type="entry name" value="DNA helicase"/>
    <property type="match status" value="1"/>
</dbReference>
<dbReference type="GO" id="GO:0005634">
    <property type="term" value="C:nucleus"/>
    <property type="evidence" value="ECO:0007669"/>
    <property type="project" value="UniProtKB-SubCell"/>
</dbReference>
<dbReference type="Gene3D" id="2.40.50.140">
    <property type="entry name" value="Nucleic acid-binding proteins"/>
    <property type="match status" value="1"/>
</dbReference>
<dbReference type="Pfam" id="PF17207">
    <property type="entry name" value="MCM_OB"/>
    <property type="match status" value="1"/>
</dbReference>
<dbReference type="InterPro" id="IPR008047">
    <property type="entry name" value="MCM_4"/>
</dbReference>
<dbReference type="GO" id="GO:0000727">
    <property type="term" value="P:double-strand break repair via break-induced replication"/>
    <property type="evidence" value="ECO:0007669"/>
    <property type="project" value="TreeGrafter"/>
</dbReference>
<keyword evidence="4 10" id="KW-0547">Nucleotide-binding</keyword>